<dbReference type="Pfam" id="PF02738">
    <property type="entry name" value="MoCoBD_1"/>
    <property type="match status" value="1"/>
</dbReference>
<comment type="caution">
    <text evidence="4">The sequence shown here is derived from an EMBL/GenBank/DDBJ whole genome shotgun (WGS) entry which is preliminary data.</text>
</comment>
<dbReference type="Gene3D" id="3.30.365.10">
    <property type="entry name" value="Aldehyde oxidase/xanthine dehydrogenase, molybdopterin binding domain"/>
    <property type="match status" value="4"/>
</dbReference>
<dbReference type="InterPro" id="IPR008274">
    <property type="entry name" value="AldOxase/xan_DH_MoCoBD1"/>
</dbReference>
<dbReference type="Pfam" id="PF01315">
    <property type="entry name" value="Ald_Xan_dh_C"/>
    <property type="match status" value="1"/>
</dbReference>
<dbReference type="Proteomes" id="UP001312865">
    <property type="component" value="Unassembled WGS sequence"/>
</dbReference>
<dbReference type="SMART" id="SM01008">
    <property type="entry name" value="Ald_Xan_dh_C"/>
    <property type="match status" value="1"/>
</dbReference>
<dbReference type="InterPro" id="IPR016208">
    <property type="entry name" value="Ald_Oxase/xanthine_DH-like"/>
</dbReference>
<dbReference type="EMBL" id="JBBAXC010000022">
    <property type="protein sequence ID" value="MEI5909249.1"/>
    <property type="molecule type" value="Genomic_DNA"/>
</dbReference>
<keyword evidence="1" id="KW-0500">Molybdenum</keyword>
<evidence type="ECO:0000313" key="4">
    <source>
        <dbReference type="EMBL" id="MEI5909249.1"/>
    </source>
</evidence>
<keyword evidence="2" id="KW-0560">Oxidoreductase</keyword>
<dbReference type="Pfam" id="PF20256">
    <property type="entry name" value="MoCoBD_2"/>
    <property type="match status" value="1"/>
</dbReference>
<dbReference type="InterPro" id="IPR000674">
    <property type="entry name" value="Ald_Oxase/Xan_DH_a/b"/>
</dbReference>
<accession>A0ABU8HIK9</accession>
<evidence type="ECO:0000259" key="3">
    <source>
        <dbReference type="SMART" id="SM01008"/>
    </source>
</evidence>
<evidence type="ECO:0000256" key="1">
    <source>
        <dbReference type="ARBA" id="ARBA00022505"/>
    </source>
</evidence>
<dbReference type="PANTHER" id="PTHR11908:SF132">
    <property type="entry name" value="ALDEHYDE OXIDASE 1-RELATED"/>
    <property type="match status" value="1"/>
</dbReference>
<evidence type="ECO:0000313" key="5">
    <source>
        <dbReference type="Proteomes" id="UP001312865"/>
    </source>
</evidence>
<reference evidence="4 5" key="1">
    <citation type="journal article" date="2018" name="J. Microbiol.">
        <title>Bacillus spongiae sp. nov., isolated from sponge of Jeju Island.</title>
        <authorList>
            <person name="Lee G.E."/>
            <person name="Im W.T."/>
            <person name="Park J.S."/>
        </authorList>
    </citation>
    <scope>NUCLEOTIDE SEQUENCE [LARGE SCALE GENOMIC DNA]</scope>
    <source>
        <strain evidence="4 5">135PIL107-10</strain>
    </source>
</reference>
<evidence type="ECO:0000256" key="2">
    <source>
        <dbReference type="ARBA" id="ARBA00023002"/>
    </source>
</evidence>
<keyword evidence="5" id="KW-1185">Reference proteome</keyword>
<dbReference type="InterPro" id="IPR037165">
    <property type="entry name" value="AldOxase/xan_DH_Mopterin-bd_sf"/>
</dbReference>
<dbReference type="Gene3D" id="3.90.1170.50">
    <property type="entry name" value="Aldehyde oxidase/xanthine dehydrogenase, a/b hammerhead"/>
    <property type="match status" value="1"/>
</dbReference>
<protein>
    <submittedName>
        <fullName evidence="4">Xanthine dehydrogenase family protein molybdopterin-binding subunit</fullName>
    </submittedName>
</protein>
<dbReference type="InterPro" id="IPR046867">
    <property type="entry name" value="AldOxase/xan_DH_MoCoBD2"/>
</dbReference>
<dbReference type="InterPro" id="IPR036856">
    <property type="entry name" value="Ald_Oxase/Xan_DH_a/b_sf"/>
</dbReference>
<dbReference type="PANTHER" id="PTHR11908">
    <property type="entry name" value="XANTHINE DEHYDROGENASE"/>
    <property type="match status" value="1"/>
</dbReference>
<dbReference type="SUPFAM" id="SSF56003">
    <property type="entry name" value="Molybdenum cofactor-binding domain"/>
    <property type="match status" value="1"/>
</dbReference>
<gene>
    <name evidence="4" type="ORF">WAK64_19545</name>
</gene>
<name>A0ABU8HIK9_9BACI</name>
<feature type="domain" description="Aldehyde oxidase/xanthine dehydrogenase a/b hammerhead" evidence="3">
    <location>
        <begin position="21"/>
        <end position="125"/>
    </location>
</feature>
<dbReference type="RefSeq" id="WP_336588689.1">
    <property type="nucleotide sequence ID" value="NZ_JBBAXC010000022.1"/>
</dbReference>
<dbReference type="SUPFAM" id="SSF54665">
    <property type="entry name" value="CO dehydrogenase molybdoprotein N-domain-like"/>
    <property type="match status" value="1"/>
</dbReference>
<organism evidence="4 5">
    <name type="scientific">Bacillus spongiae</name>
    <dbReference type="NCBI Taxonomy" id="2683610"/>
    <lineage>
        <taxon>Bacteria</taxon>
        <taxon>Bacillati</taxon>
        <taxon>Bacillota</taxon>
        <taxon>Bacilli</taxon>
        <taxon>Bacillales</taxon>
        <taxon>Bacillaceae</taxon>
        <taxon>Bacillus</taxon>
    </lineage>
</organism>
<proteinExistence type="predicted"/>
<sequence>MDQYRLIGKSIPRKEGENKVTGRTKYVDDHPEAGTLFVQLVTSQCAHGYIRNINTTEAYHVPGVLRVVLGNDFPYPVGSTIVDRPPLAFEKVRYFGEPIAMVIATSEVSAKRAALSIQVTYDELPVVNSALQAYESTAPLVHENINQYKVMKERIRPEHGTNIANRTKVRKGDTEKGFSQSDIVIEEYFTLPQSDHAAMETRGVIAEIKPNGDVEITSASQSPFEIRRDLSDAFGLNAGNIHVTVPLVGGGFGGKTAVQLEILAYLASVHVGGRKVKLRNTREQDFITSPVHIGLEAKVKLGCTKAGRLQAAEFLFLFDGGAYSGSGVLMSTVVALDCTGPYSIEHVTCDSLCMYTNHPYATAFRGFGHCEFSFAVERAIDIIAGKLDICPLEFRMKNAITPGDTTPSQVRITPSNMGDGIACLKKLKELINWNDGVVFHESKNKVRAKGISFVWKNSSTSVNAGAGATLIFNENGSVTINCGAVEIGQGTKTVLAQMVAERLKMEIEDVHIKMEVDTQVAPEHWKTAASRTTYLVGNAVLAATEDAMQQLKETASKLLALPLEKLEIENKKVYEKNVERNYIDFAQIAFGIVNENGEVIGQQVIGRGSYVFEGLKEANKDTGVGQSGPEWGVAAQAVEVEYNPSTHTYKLLQAVCVIDAGKILNKKGAETQVFGAMNMGISFASREAFYFDEKARVLNNQFRSYKPIHFGQQPTYKVAFVETPHSHSPFGSRAIGEHGILGMPAALANSLSTAANVSLYRLPITPESIWRVVSHQDGFSS</sequence>